<evidence type="ECO:0000259" key="2">
    <source>
        <dbReference type="PROSITE" id="PS50089"/>
    </source>
</evidence>
<evidence type="ECO:0000313" key="3">
    <source>
        <dbReference type="EMBL" id="CAA2965019.1"/>
    </source>
</evidence>
<comment type="caution">
    <text evidence="3">The sequence shown here is derived from an EMBL/GenBank/DDBJ whole genome shotgun (WGS) entry which is preliminary data.</text>
</comment>
<reference evidence="3 4" key="1">
    <citation type="submission" date="2019-12" db="EMBL/GenBank/DDBJ databases">
        <authorList>
            <person name="Alioto T."/>
            <person name="Alioto T."/>
            <person name="Gomez Garrido J."/>
        </authorList>
    </citation>
    <scope>NUCLEOTIDE SEQUENCE [LARGE SCALE GENOMIC DNA]</scope>
</reference>
<dbReference type="InterPro" id="IPR013083">
    <property type="entry name" value="Znf_RING/FYVE/PHD"/>
</dbReference>
<gene>
    <name evidence="3" type="ORF">OLEA9_A012075</name>
</gene>
<dbReference type="Gene3D" id="3.30.40.10">
    <property type="entry name" value="Zinc/RING finger domain, C3HC4 (zinc finger)"/>
    <property type="match status" value="1"/>
</dbReference>
<keyword evidence="4" id="KW-1185">Reference proteome</keyword>
<dbReference type="GO" id="GO:0016874">
    <property type="term" value="F:ligase activity"/>
    <property type="evidence" value="ECO:0007669"/>
    <property type="project" value="UniProtKB-KW"/>
</dbReference>
<dbReference type="SMART" id="SM00184">
    <property type="entry name" value="RING"/>
    <property type="match status" value="1"/>
</dbReference>
<keyword evidence="1" id="KW-0479">Metal-binding</keyword>
<evidence type="ECO:0000313" key="4">
    <source>
        <dbReference type="Proteomes" id="UP000594638"/>
    </source>
</evidence>
<name>A0A8S0QGL6_OLEEU</name>
<organism evidence="3 4">
    <name type="scientific">Olea europaea subsp. europaea</name>
    <dbReference type="NCBI Taxonomy" id="158383"/>
    <lineage>
        <taxon>Eukaryota</taxon>
        <taxon>Viridiplantae</taxon>
        <taxon>Streptophyta</taxon>
        <taxon>Embryophyta</taxon>
        <taxon>Tracheophyta</taxon>
        <taxon>Spermatophyta</taxon>
        <taxon>Magnoliopsida</taxon>
        <taxon>eudicotyledons</taxon>
        <taxon>Gunneridae</taxon>
        <taxon>Pentapetalae</taxon>
        <taxon>asterids</taxon>
        <taxon>lamiids</taxon>
        <taxon>Lamiales</taxon>
        <taxon>Oleaceae</taxon>
        <taxon>Oleeae</taxon>
        <taxon>Olea</taxon>
    </lineage>
</organism>
<accession>A0A8S0QGL6</accession>
<dbReference type="PANTHER" id="PTHR47662">
    <property type="entry name" value="RING-TYPE DOMAIN-CONTAINING PROTEIN"/>
    <property type="match status" value="1"/>
</dbReference>
<dbReference type="Pfam" id="PF13639">
    <property type="entry name" value="zf-RING_2"/>
    <property type="match status" value="1"/>
</dbReference>
<dbReference type="InterPro" id="IPR001841">
    <property type="entry name" value="Znf_RING"/>
</dbReference>
<keyword evidence="3" id="KW-0436">Ligase</keyword>
<proteinExistence type="predicted"/>
<dbReference type="AlphaFoldDB" id="A0A8S0QGL6"/>
<dbReference type="EMBL" id="CACTIH010001833">
    <property type="protein sequence ID" value="CAA2965019.1"/>
    <property type="molecule type" value="Genomic_DNA"/>
</dbReference>
<keyword evidence="1" id="KW-0863">Zinc-finger</keyword>
<dbReference type="OrthoDB" id="9984778at2759"/>
<feature type="domain" description="RING-type" evidence="2">
    <location>
        <begin position="44"/>
        <end position="86"/>
    </location>
</feature>
<dbReference type="Proteomes" id="UP000594638">
    <property type="component" value="Unassembled WGS sequence"/>
</dbReference>
<sequence length="221" mass="25523">MNYLLFQSFFQPCGIELLDYVDDPTIMRYENNFNAERGDLSVECAVCLCTFDEGDEVRELKCHHLYHRVCLDRWLGYGHKTCPLCRNNLKPRQRAAELHQAETFAEVAEPAEVGKRTEEDEDESKEPFFLFGLQLSDCDQTPSKNRQHRQRHEQEGFGVAKCQQPLQCRADCRDLAGGFVIEGIIVVRLAMMGTIDTRIPIFRVSIHGAMVLWVYWKVMDG</sequence>
<dbReference type="GO" id="GO:0008270">
    <property type="term" value="F:zinc ion binding"/>
    <property type="evidence" value="ECO:0007669"/>
    <property type="project" value="UniProtKB-KW"/>
</dbReference>
<dbReference type="PROSITE" id="PS50089">
    <property type="entry name" value="ZF_RING_2"/>
    <property type="match status" value="1"/>
</dbReference>
<dbReference type="PANTHER" id="PTHR47662:SF1">
    <property type="entry name" value="RING-TYPE DOMAIN-CONTAINING PROTEIN"/>
    <property type="match status" value="1"/>
</dbReference>
<dbReference type="SUPFAM" id="SSF57850">
    <property type="entry name" value="RING/U-box"/>
    <property type="match status" value="1"/>
</dbReference>
<dbReference type="Gramene" id="OE9A012075T1">
    <property type="protein sequence ID" value="OE9A012075C1"/>
    <property type="gene ID" value="OE9A012075"/>
</dbReference>
<keyword evidence="1" id="KW-0862">Zinc</keyword>
<protein>
    <submittedName>
        <fullName evidence="3">E3 ubiquitin- ligase RHA2B-like</fullName>
    </submittedName>
</protein>
<evidence type="ECO:0000256" key="1">
    <source>
        <dbReference type="PROSITE-ProRule" id="PRU00175"/>
    </source>
</evidence>